<evidence type="ECO:0000313" key="5">
    <source>
        <dbReference type="EMBL" id="TWT40795.1"/>
    </source>
</evidence>
<evidence type="ECO:0000256" key="3">
    <source>
        <dbReference type="ARBA" id="ARBA00023235"/>
    </source>
</evidence>
<dbReference type="PRINTS" id="PR00153">
    <property type="entry name" value="CSAPPISMRASE"/>
</dbReference>
<dbReference type="Pfam" id="PF05345">
    <property type="entry name" value="He_PIG"/>
    <property type="match status" value="1"/>
</dbReference>
<dbReference type="GO" id="GO:0016020">
    <property type="term" value="C:membrane"/>
    <property type="evidence" value="ECO:0007669"/>
    <property type="project" value="InterPro"/>
</dbReference>
<dbReference type="EMBL" id="SJPH01000010">
    <property type="protein sequence ID" value="TWT40795.1"/>
    <property type="molecule type" value="Genomic_DNA"/>
</dbReference>
<dbReference type="InterPro" id="IPR002130">
    <property type="entry name" value="Cyclophilin-type_PPIase_dom"/>
</dbReference>
<dbReference type="CDD" id="cd00317">
    <property type="entry name" value="cyclophilin"/>
    <property type="match status" value="1"/>
</dbReference>
<dbReference type="AlphaFoldDB" id="A0A5C5VSC5"/>
<dbReference type="PROSITE" id="PS50072">
    <property type="entry name" value="CSA_PPIASE_2"/>
    <property type="match status" value="1"/>
</dbReference>
<dbReference type="SUPFAM" id="SSF50891">
    <property type="entry name" value="Cyclophilin-like"/>
    <property type="match status" value="1"/>
</dbReference>
<dbReference type="Pfam" id="PF00160">
    <property type="entry name" value="Pro_isomerase"/>
    <property type="match status" value="1"/>
</dbReference>
<gene>
    <name evidence="5" type="primary">ppiB_2</name>
    <name evidence="5" type="ORF">Pla111_32130</name>
</gene>
<dbReference type="PANTHER" id="PTHR45625:SF4">
    <property type="entry name" value="PEPTIDYLPROLYL ISOMERASE DOMAIN AND WD REPEAT-CONTAINING PROTEIN 1"/>
    <property type="match status" value="1"/>
</dbReference>
<sequence length="1124" mass="117936">MKRLIKRLAPRNKSRGSGFRLKSEKLEPRLLLAAQPIGEVSLVNTFTPGEQSLAEQPAAIAVTPTTRVVVYEGRGPIDRAGVYFDLTNADGSVSLSTGLVNSTVTGEQGEAQVAVFADGGFIVVWSGRGSGDNHGVFFRRYNADGTPVATTETLVNQTIGGRQVTPAVAVAADDSFAIAWSGVGVEDPSGVFLRRYNADGTEQGEEIRVNTTLADHQTQPSLAYETAGDLIVAWQSLHQDGSEWGVYSRRFPATGGVASGETLLSVSTAASQTEVQLATDPTGGIVAAWRAYQAGDRTSNLVARAFSAGGAARTGEVVLNRLTAGVQRGVSIAVAADGGWVAAWNSGVPGDAGWEAYARSFDRTGISDAVETLVGVSGANSGHQWLGGVGIEGDAGWIAWWGDGSPDRKGVYAQRLTLDGVTIDPQQSPNLAPIADLTRQVGAAVEITLTASDPNARDTLTFALDPNESPAGATLTQTSNTTAIFRWTPTNAFLDQVVSVRVLVTDNGEPPLADSERFAITVGEAPLTADLNGTSQSGSDAAAEFVSGAGAASIVSSSLAIVGGDGSVLTGASIELLATPDGAAESLVVDTLGTGISSAYSTATRTLTLTGSAPATDYARVLRTLAYDNVASAPAGDRIVEIRLANAGGSAASVSRVNLSTVAPDLIAFAQGLAATTTRFYGAVWDADTTAQRELFEDGAPLLPFTDVTDINRQLNTFASTNGITELGTWFFPDSTRAVGPLSLQEISQRSGVAIPTSDQPRLASLANTTLLIGSPLHVSLDGYDPNGGVLSYSVTSSNPDVSAEILTGNRSAHIDVQGYGEMVFQLFEDRADRATDRMINLAATDFYDGILFHRVVDGFVIQGGDPDGDGTGGSALGNFDDQFDADLQHNRPGLLSMAKSADDTNNSQFFITEVATRSLDFQHTIFGVMTEGEPVREAISQVQRLRQLPPTDPRFDNGQITGDRPVFDVAIDTIDIFTDNENGVLFLKAAPGATGTSTLTVTVTDEDGNTMDRTFVVTLAPDTSDLFSNSDPFLADIASITTPRNTPAIVPLTGIDVEGDPVFYFRRQIGTVPYTSSVSSTGVLTVTPPTDFVGMVQVQVAVGSRNLGFENADDFQTLWIEFT</sequence>
<dbReference type="GO" id="GO:0003755">
    <property type="term" value="F:peptidyl-prolyl cis-trans isomerase activity"/>
    <property type="evidence" value="ECO:0007669"/>
    <property type="project" value="UniProtKB-KW"/>
</dbReference>
<keyword evidence="6" id="KW-1185">Reference proteome</keyword>
<accession>A0A5C5VSC5</accession>
<dbReference type="Gene3D" id="3.40.30.10">
    <property type="entry name" value="Glutaredoxin"/>
    <property type="match status" value="1"/>
</dbReference>
<proteinExistence type="predicted"/>
<name>A0A5C5VSC5_9BACT</name>
<reference evidence="5 6" key="1">
    <citation type="submission" date="2019-02" db="EMBL/GenBank/DDBJ databases">
        <title>Deep-cultivation of Planctomycetes and their phenomic and genomic characterization uncovers novel biology.</title>
        <authorList>
            <person name="Wiegand S."/>
            <person name="Jogler M."/>
            <person name="Boedeker C."/>
            <person name="Pinto D."/>
            <person name="Vollmers J."/>
            <person name="Rivas-Marin E."/>
            <person name="Kohn T."/>
            <person name="Peeters S.H."/>
            <person name="Heuer A."/>
            <person name="Rast P."/>
            <person name="Oberbeckmann S."/>
            <person name="Bunk B."/>
            <person name="Jeske O."/>
            <person name="Meyerdierks A."/>
            <person name="Storesund J.E."/>
            <person name="Kallscheuer N."/>
            <person name="Luecker S."/>
            <person name="Lage O.M."/>
            <person name="Pohl T."/>
            <person name="Merkel B.J."/>
            <person name="Hornburger P."/>
            <person name="Mueller R.-W."/>
            <person name="Bruemmer F."/>
            <person name="Labrenz M."/>
            <person name="Spormann A.M."/>
            <person name="Op Den Camp H."/>
            <person name="Overmann J."/>
            <person name="Amann R."/>
            <person name="Jetten M.S.M."/>
            <person name="Mascher T."/>
            <person name="Medema M.H."/>
            <person name="Devos D.P."/>
            <person name="Kaster A.-K."/>
            <person name="Ovreas L."/>
            <person name="Rohde M."/>
            <person name="Galperin M.Y."/>
            <person name="Jogler C."/>
        </authorList>
    </citation>
    <scope>NUCLEOTIDE SEQUENCE [LARGE SCALE GENOMIC DNA]</scope>
    <source>
        <strain evidence="5 6">Pla111</strain>
    </source>
</reference>
<dbReference type="RefSeq" id="WP_146575404.1">
    <property type="nucleotide sequence ID" value="NZ_SJPH01000010.1"/>
</dbReference>
<dbReference type="SUPFAM" id="SSF49313">
    <property type="entry name" value="Cadherin-like"/>
    <property type="match status" value="1"/>
</dbReference>
<dbReference type="Proteomes" id="UP000318995">
    <property type="component" value="Unassembled WGS sequence"/>
</dbReference>
<dbReference type="EC" id="5.2.1.8" evidence="1"/>
<dbReference type="Gene3D" id="2.40.100.10">
    <property type="entry name" value="Cyclophilin-like"/>
    <property type="match status" value="1"/>
</dbReference>
<keyword evidence="3 5" id="KW-0413">Isomerase</keyword>
<evidence type="ECO:0000256" key="1">
    <source>
        <dbReference type="ARBA" id="ARBA00013194"/>
    </source>
</evidence>
<dbReference type="Gene3D" id="2.60.40.10">
    <property type="entry name" value="Immunoglobulins"/>
    <property type="match status" value="1"/>
</dbReference>
<keyword evidence="2" id="KW-0697">Rotamase</keyword>
<organism evidence="5 6">
    <name type="scientific">Botrimarina hoheduenensis</name>
    <dbReference type="NCBI Taxonomy" id="2528000"/>
    <lineage>
        <taxon>Bacteria</taxon>
        <taxon>Pseudomonadati</taxon>
        <taxon>Planctomycetota</taxon>
        <taxon>Planctomycetia</taxon>
        <taxon>Pirellulales</taxon>
        <taxon>Lacipirellulaceae</taxon>
        <taxon>Botrimarina</taxon>
    </lineage>
</organism>
<comment type="caution">
    <text evidence="5">The sequence shown here is derived from an EMBL/GenBank/DDBJ whole genome shotgun (WGS) entry which is preliminary data.</text>
</comment>
<dbReference type="PANTHER" id="PTHR45625">
    <property type="entry name" value="PEPTIDYL-PROLYL CIS-TRANS ISOMERASE-RELATED"/>
    <property type="match status" value="1"/>
</dbReference>
<dbReference type="InterPro" id="IPR044666">
    <property type="entry name" value="Cyclophilin_A-like"/>
</dbReference>
<evidence type="ECO:0000259" key="4">
    <source>
        <dbReference type="PROSITE" id="PS50072"/>
    </source>
</evidence>
<evidence type="ECO:0000313" key="6">
    <source>
        <dbReference type="Proteomes" id="UP000318995"/>
    </source>
</evidence>
<dbReference type="InterPro" id="IPR015919">
    <property type="entry name" value="Cadherin-like_sf"/>
</dbReference>
<protein>
    <recommendedName>
        <fullName evidence="1">peptidylprolyl isomerase</fullName>
        <ecNumber evidence="1">5.2.1.8</ecNumber>
    </recommendedName>
</protein>
<evidence type="ECO:0000256" key="2">
    <source>
        <dbReference type="ARBA" id="ARBA00023110"/>
    </source>
</evidence>
<dbReference type="InterPro" id="IPR013783">
    <property type="entry name" value="Ig-like_fold"/>
</dbReference>
<dbReference type="GO" id="GO:0005509">
    <property type="term" value="F:calcium ion binding"/>
    <property type="evidence" value="ECO:0007669"/>
    <property type="project" value="InterPro"/>
</dbReference>
<dbReference type="InterPro" id="IPR029000">
    <property type="entry name" value="Cyclophilin-like_dom_sf"/>
</dbReference>
<feature type="domain" description="PPIase cyclophilin-type" evidence="4">
    <location>
        <begin position="821"/>
        <end position="977"/>
    </location>
</feature>
<dbReference type="OrthoDB" id="254354at2"/>